<evidence type="ECO:0000256" key="1">
    <source>
        <dbReference type="ARBA" id="ARBA00037947"/>
    </source>
</evidence>
<sequence>MDNNKIISDLCRFGDLLISLNKKTDSIKEALYNVLKIVGVDDSNDVTSPVSLEDSNNELSSAKLLLFSDPSLKTFVKNVLKKFPNIGDINKLSGYDKFSVARNDVLNELKPIYDVLTKTFEFQEIALELLLQYDNLANFKTKVNYELMENYLELFVNFIYIHILLKRIGKEKIPIIICCADAYQSINGIEEKSYKTNIEFLKTYQKFYSVILEKIEKISAKIVLAVIEMKDDIIQQINFSTELLQNNATLSLTPEMSGITTAQKTDEYLYMIRSIEKKIAFVVVTGIFCPYEAIKQNIFVDIFKSVVSFQLVLKITRDEVFVISDELDNIVKANSKAGKFKAAVSDSINSASTLALPFHKERRDYIMHQLKQTLCVFENQEYFGNKFQVILATLGIAKFEIFWYFTHYDRLYIENKKQNSKQPKKVVDVNMIELISLVHELCSGILQNDEILEKFFVQFIKDEVNCEDIKNIYTLLQTGNYLSDNIIKLFDEIFAIANDITTENIKNMNKEGKLITLHIDWIRIQLSNILPKSLVVENIEINKIYNVMEKLSYRIRMIMNINEFFEKLCGLKEIFYYRDNLLSILQECFDVKYYEQAKHVNICGILAEKFTSNVSPLWPNELKYLSSQSIKYAEEVYSTISQQAAIILHKIALQYIEYEKQALPERIITKLEENKNRINNKKQVLQFEKNNTIQQQVKPGIESLMKSEKPCEDELANNRWLLRNLVSSLSFTRSVVYNISFNPSSFLTEALAQTFREYLGYVSFKSNTYCPQMQNNNSEDSSLLNIKRPSELLSDIKTYINSLNIIDGWVNIGCTELMTKVLEEELDPERAKKFFENNVEKLISPNKKQVGLDMFRHGNTERININNQPILVTYSYWYSEFVSTRSSSVAISLSDKSLFNRPPLRPSSNYSAFPVEEYTSMRELIALSELVGSEGIKYINEKLIKNLIMLTSSIKNIIVENQENLRKINDCADDDTKMITAIKQIKLSSDVYDKVISFGFIYEFRLKLNAALTKVTQDNSFLIYDSVKNIHTHYKMNIYEFPEYLNFDNLANDYGMLFNVDCALREGLKDLCNLISDDAKIWTLLPSFFTTLIYYLCYQDNFGYNSSNNSIENNGQCIATTFNILSTIIIANISQMKIETITSCQQQFINMSALILMRLKCLNPTDKEYPKELDCSWYILNTLINNSEFLKSSKSSVNYAIIQLVNSKITKNRIDYLQELQQKASINSPIQQVNDEIID</sequence>
<dbReference type="Pfam" id="PF09735">
    <property type="entry name" value="Nckap1"/>
    <property type="match status" value="1"/>
</dbReference>
<organism evidence="2 3">
    <name type="scientific">Piromyces finnis</name>
    <dbReference type="NCBI Taxonomy" id="1754191"/>
    <lineage>
        <taxon>Eukaryota</taxon>
        <taxon>Fungi</taxon>
        <taxon>Fungi incertae sedis</taxon>
        <taxon>Chytridiomycota</taxon>
        <taxon>Chytridiomycota incertae sedis</taxon>
        <taxon>Neocallimastigomycetes</taxon>
        <taxon>Neocallimastigales</taxon>
        <taxon>Neocallimastigaceae</taxon>
        <taxon>Piromyces</taxon>
    </lineage>
</organism>
<reference evidence="2 3" key="2">
    <citation type="submission" date="2016-08" db="EMBL/GenBank/DDBJ databases">
        <title>Pervasive Adenine N6-methylation of Active Genes in Fungi.</title>
        <authorList>
            <consortium name="DOE Joint Genome Institute"/>
            <person name="Mondo S.J."/>
            <person name="Dannebaum R.O."/>
            <person name="Kuo R.C."/>
            <person name="Labutti K."/>
            <person name="Haridas S."/>
            <person name="Kuo A."/>
            <person name="Salamov A."/>
            <person name="Ahrendt S.R."/>
            <person name="Lipzen A."/>
            <person name="Sullivan W."/>
            <person name="Andreopoulos W.B."/>
            <person name="Clum A."/>
            <person name="Lindquist E."/>
            <person name="Daum C."/>
            <person name="Ramamoorthy G.K."/>
            <person name="Gryganskyi A."/>
            <person name="Culley D."/>
            <person name="Magnuson J.K."/>
            <person name="James T.Y."/>
            <person name="O'Malley M.A."/>
            <person name="Stajich J.E."/>
            <person name="Spatafora J.W."/>
            <person name="Visel A."/>
            <person name="Grigoriev I.V."/>
        </authorList>
    </citation>
    <scope>NUCLEOTIDE SEQUENCE [LARGE SCALE GENOMIC DNA]</scope>
    <source>
        <strain evidence="3">finn</strain>
    </source>
</reference>
<dbReference type="GO" id="GO:0016477">
    <property type="term" value="P:cell migration"/>
    <property type="evidence" value="ECO:0007669"/>
    <property type="project" value="TreeGrafter"/>
</dbReference>
<dbReference type="STRING" id="1754191.A0A1Y1V0B4"/>
<dbReference type="PANTHER" id="PTHR12093:SF10">
    <property type="entry name" value="MEMBRANE-ASSOCIATED PROTEIN HEM"/>
    <property type="match status" value="1"/>
</dbReference>
<proteinExistence type="inferred from homology"/>
<dbReference type="GO" id="GO:0000902">
    <property type="term" value="P:cell morphogenesis"/>
    <property type="evidence" value="ECO:0007669"/>
    <property type="project" value="TreeGrafter"/>
</dbReference>
<keyword evidence="3" id="KW-1185">Reference proteome</keyword>
<dbReference type="InterPro" id="IPR019137">
    <property type="entry name" value="Nck-associated_protein-1"/>
</dbReference>
<comment type="similarity">
    <text evidence="1">Belongs to the HEM-1/HEM-2 family.</text>
</comment>
<dbReference type="EMBL" id="MCFH01000046">
    <property type="protein sequence ID" value="ORX44346.1"/>
    <property type="molecule type" value="Genomic_DNA"/>
</dbReference>
<evidence type="ECO:0000313" key="3">
    <source>
        <dbReference type="Proteomes" id="UP000193719"/>
    </source>
</evidence>
<comment type="caution">
    <text evidence="2">The sequence shown here is derived from an EMBL/GenBank/DDBJ whole genome shotgun (WGS) entry which is preliminary data.</text>
</comment>
<dbReference type="GO" id="GO:0030866">
    <property type="term" value="P:cortical actin cytoskeleton organization"/>
    <property type="evidence" value="ECO:0007669"/>
    <property type="project" value="TreeGrafter"/>
</dbReference>
<accession>A0A1Y1V0B4</accession>
<dbReference type="PANTHER" id="PTHR12093">
    <property type="entry name" value="NCK-ASSOCIATED PROTEIN 1"/>
    <property type="match status" value="1"/>
</dbReference>
<dbReference type="GO" id="GO:0030031">
    <property type="term" value="P:cell projection assembly"/>
    <property type="evidence" value="ECO:0007669"/>
    <property type="project" value="TreeGrafter"/>
</dbReference>
<gene>
    <name evidence="2" type="ORF">BCR36DRAFT_415106</name>
</gene>
<dbReference type="GO" id="GO:0031209">
    <property type="term" value="C:SCAR complex"/>
    <property type="evidence" value="ECO:0007669"/>
    <property type="project" value="TreeGrafter"/>
</dbReference>
<protein>
    <submittedName>
        <fullName evidence="2">Uncharacterized protein</fullName>
    </submittedName>
</protein>
<reference evidence="2 3" key="1">
    <citation type="submission" date="2016-08" db="EMBL/GenBank/DDBJ databases">
        <title>Genomes of anaerobic fungi encode conserved fungal cellulosomes for biomass hydrolysis.</title>
        <authorList>
            <consortium name="DOE Joint Genome Institute"/>
            <person name="Haitjema C.H."/>
            <person name="Gilmore S.P."/>
            <person name="Henske J.K."/>
            <person name="Solomon K.V."/>
            <person name="De Groot R."/>
            <person name="Kuo A."/>
            <person name="Mondo S.J."/>
            <person name="Salamov A.A."/>
            <person name="Labutti K."/>
            <person name="Zhao Z."/>
            <person name="Chiniquy J."/>
            <person name="Barry K."/>
            <person name="Brewer H.M."/>
            <person name="Purvine S.O."/>
            <person name="Wright A.T."/>
            <person name="Boxma B."/>
            <person name="Van Alen T."/>
            <person name="Hackstein J.H."/>
            <person name="Baker S.E."/>
            <person name="Grigoriev I.V."/>
            <person name="O'Malley M.A."/>
        </authorList>
    </citation>
    <scope>NUCLEOTIDE SEQUENCE [LARGE SCALE GENOMIC DNA]</scope>
    <source>
        <strain evidence="3">finn</strain>
    </source>
</reference>
<dbReference type="AlphaFoldDB" id="A0A1Y1V0B4"/>
<name>A0A1Y1V0B4_9FUNG</name>
<dbReference type="Proteomes" id="UP000193719">
    <property type="component" value="Unassembled WGS sequence"/>
</dbReference>
<dbReference type="OrthoDB" id="548214at2759"/>
<evidence type="ECO:0000313" key="2">
    <source>
        <dbReference type="EMBL" id="ORX44346.1"/>
    </source>
</evidence>